<protein>
    <submittedName>
        <fullName evidence="1">Uncharacterized protein</fullName>
    </submittedName>
</protein>
<name>A0ACD4WUJ0_STRVN</name>
<dbReference type="EMBL" id="CP137734">
    <property type="protein sequence ID" value="WOZ01097.1"/>
    <property type="molecule type" value="Genomic_DNA"/>
</dbReference>
<dbReference type="Proteomes" id="UP001303608">
    <property type="component" value="Chromosome"/>
</dbReference>
<gene>
    <name evidence="1" type="ORF">R2E43_28080</name>
</gene>
<organism evidence="1 2">
    <name type="scientific">Streptomyces violaceoruber</name>
    <dbReference type="NCBI Taxonomy" id="1935"/>
    <lineage>
        <taxon>Bacteria</taxon>
        <taxon>Bacillati</taxon>
        <taxon>Actinomycetota</taxon>
        <taxon>Actinomycetes</taxon>
        <taxon>Kitasatosporales</taxon>
        <taxon>Streptomycetaceae</taxon>
        <taxon>Streptomyces</taxon>
        <taxon>Streptomyces violaceoruber group</taxon>
    </lineage>
</organism>
<sequence length="378" mass="40649">MAEPRPHNHPEPSAVVLAMLRAFLRTAAARARSRAPRPAQDDDVLLDAPDDRLAPALVAAAHGEHGPAARLLAGTRDDSEWDHRDRYATRLAAFARFRSEWLDTWRATAPDDPDALLVAARLAVHRHWDSPARTELLRQVIPSVVAAAETAGPADPVPWRTALDAARGAGAEHAEFERLWEQAVRRSPHHYGSHVAALEYLAAASSDGHGECLDFAETAAQEAPEEALVRALPLHAAFTCLTATGTGTGTGTDARTGGATTAAVRTHRPRLDAAADRAITLSAAHPAADPWAAELRNLLVYVLVRLERHQDAAEQLRLTGPYVTSFPWDRDTDDPLGGFLRVRADVRAHPGEAAAATGTAAPGRPRNGYGERVRPGDH</sequence>
<evidence type="ECO:0000313" key="1">
    <source>
        <dbReference type="EMBL" id="WOZ01097.1"/>
    </source>
</evidence>
<reference evidence="1" key="1">
    <citation type="submission" date="2023-10" db="EMBL/GenBank/DDBJ databases">
        <title>The genome sequence of Streptomyces violaceoruber CGMCC 4.1801.</title>
        <authorList>
            <person name="Mo P."/>
        </authorList>
    </citation>
    <scope>NUCLEOTIDE SEQUENCE</scope>
    <source>
        <strain evidence="1">CGMCC 4.1801</strain>
    </source>
</reference>
<evidence type="ECO:0000313" key="2">
    <source>
        <dbReference type="Proteomes" id="UP001303608"/>
    </source>
</evidence>
<keyword evidence="2" id="KW-1185">Reference proteome</keyword>
<proteinExistence type="predicted"/>
<accession>A0ACD4WUJ0</accession>